<dbReference type="CDD" id="cd09634">
    <property type="entry name" value="Cas1_I-II-III"/>
    <property type="match status" value="1"/>
</dbReference>
<keyword evidence="12" id="KW-1185">Reference proteome</keyword>
<evidence type="ECO:0000313" key="11">
    <source>
        <dbReference type="EMBL" id="EGC19839.1"/>
    </source>
</evidence>
<dbReference type="GO" id="GO:0004519">
    <property type="term" value="F:endonuclease activity"/>
    <property type="evidence" value="ECO:0007669"/>
    <property type="project" value="UniProtKB-UniRule"/>
</dbReference>
<keyword evidence="5 10" id="KW-0460">Magnesium</keyword>
<evidence type="ECO:0000256" key="1">
    <source>
        <dbReference type="ARBA" id="ARBA00022722"/>
    </source>
</evidence>
<evidence type="ECO:0000256" key="10">
    <source>
        <dbReference type="HAMAP-Rule" id="MF_01470"/>
    </source>
</evidence>
<accession>F0F7Z6</accession>
<evidence type="ECO:0000256" key="4">
    <source>
        <dbReference type="ARBA" id="ARBA00022801"/>
    </source>
</evidence>
<feature type="binding site" evidence="10">
    <location>
        <position position="239"/>
    </location>
    <ligand>
        <name>Mn(2+)</name>
        <dbReference type="ChEBI" id="CHEBI:29035"/>
    </ligand>
</feature>
<comment type="subunit">
    <text evidence="9 10">Homodimer, forms a heterotetramer with a Cas2 homodimer.</text>
</comment>
<evidence type="ECO:0000256" key="7">
    <source>
        <dbReference type="ARBA" id="ARBA00023125"/>
    </source>
</evidence>
<reference evidence="11 12" key="1">
    <citation type="submission" date="2011-01" db="EMBL/GenBank/DDBJ databases">
        <authorList>
            <person name="Muzny D."/>
            <person name="Qin X."/>
            <person name="Deng J."/>
            <person name="Jiang H."/>
            <person name="Liu Y."/>
            <person name="Qu J."/>
            <person name="Song X.-Z."/>
            <person name="Zhang L."/>
            <person name="Thornton R."/>
            <person name="Coyle M."/>
            <person name="Francisco L."/>
            <person name="Jackson L."/>
            <person name="Javaid M."/>
            <person name="Korchina V."/>
            <person name="Kovar C."/>
            <person name="Mata R."/>
            <person name="Mathew T."/>
            <person name="Ngo R."/>
            <person name="Nguyen L."/>
            <person name="Nguyen N."/>
            <person name="Okwuonu G."/>
            <person name="Ongeri F."/>
            <person name="Pham C."/>
            <person name="Simmons D."/>
            <person name="Wilczek-Boney K."/>
            <person name="Hale W."/>
            <person name="Jakkamsetti A."/>
            <person name="Pham P."/>
            <person name="Ruth R."/>
            <person name="San Lucas F."/>
            <person name="Warren J."/>
            <person name="Zhang J."/>
            <person name="Zhao Z."/>
            <person name="Zhou C."/>
            <person name="Zhu D."/>
            <person name="Lee S."/>
            <person name="Bess C."/>
            <person name="Blankenburg K."/>
            <person name="Forbes L."/>
            <person name="Fu Q."/>
            <person name="Gubbala S."/>
            <person name="Hirani K."/>
            <person name="Jayaseelan J.C."/>
            <person name="Lara F."/>
            <person name="Munidasa M."/>
            <person name="Palculict T."/>
            <person name="Patil S."/>
            <person name="Pu L.-L."/>
            <person name="Saada N."/>
            <person name="Tang L."/>
            <person name="Weissenberger G."/>
            <person name="Zhu Y."/>
            <person name="Hemphill L."/>
            <person name="Shang Y."/>
            <person name="Youmans B."/>
            <person name="Ayvaz T."/>
            <person name="Ross M."/>
            <person name="Santibanez J."/>
            <person name="Aqrawi P."/>
            <person name="Gross S."/>
            <person name="Joshi V."/>
            <person name="Fowler G."/>
            <person name="Nazareth L."/>
            <person name="Reid J."/>
            <person name="Worley K."/>
            <person name="Petrosino J."/>
            <person name="Highlander S."/>
            <person name="Gibbs R."/>
        </authorList>
    </citation>
    <scope>NUCLEOTIDE SEQUENCE [LARGE SCALE GENOMIC DNA]</scope>
    <source>
        <strain evidence="11 12">DSM 16608</strain>
    </source>
</reference>
<protein>
    <recommendedName>
        <fullName evidence="10">CRISPR-associated endonuclease Cas1</fullName>
        <ecNumber evidence="10">3.1.-.-</ecNumber>
    </recommendedName>
</protein>
<evidence type="ECO:0000313" key="12">
    <source>
        <dbReference type="Proteomes" id="UP000005697"/>
    </source>
</evidence>
<evidence type="ECO:0000256" key="9">
    <source>
        <dbReference type="ARBA" id="ARBA00038592"/>
    </source>
</evidence>
<evidence type="ECO:0000256" key="3">
    <source>
        <dbReference type="ARBA" id="ARBA00022759"/>
    </source>
</evidence>
<name>F0F7Z6_9BACT</name>
<dbReference type="GO" id="GO:0046872">
    <property type="term" value="F:metal ion binding"/>
    <property type="evidence" value="ECO:0007669"/>
    <property type="project" value="UniProtKB-UniRule"/>
</dbReference>
<dbReference type="InterPro" id="IPR050646">
    <property type="entry name" value="Cas1"/>
</dbReference>
<keyword evidence="4 10" id="KW-0378">Hydrolase</keyword>
<feature type="binding site" evidence="10">
    <location>
        <position position="254"/>
    </location>
    <ligand>
        <name>Mn(2+)</name>
        <dbReference type="ChEBI" id="CHEBI:29035"/>
    </ligand>
</feature>
<dbReference type="HOGENOM" id="CLU_052779_0_1_10"/>
<keyword evidence="7 10" id="KW-0238">DNA-binding</keyword>
<dbReference type="Proteomes" id="UP000005697">
    <property type="component" value="Unassembled WGS sequence"/>
</dbReference>
<evidence type="ECO:0000256" key="6">
    <source>
        <dbReference type="ARBA" id="ARBA00023118"/>
    </source>
</evidence>
<keyword evidence="6 10" id="KW-0051">Antiviral defense</keyword>
<dbReference type="EC" id="3.1.-.-" evidence="10"/>
<keyword evidence="2 10" id="KW-0479">Metal-binding</keyword>
<dbReference type="PANTHER" id="PTHR34353:SF2">
    <property type="entry name" value="CRISPR-ASSOCIATED ENDONUCLEASE CAS1 1"/>
    <property type="match status" value="1"/>
</dbReference>
<sequence length="341" mass="39305">MEKIKNQKQDFMELILNTYGVSLNRDNEGFVISTSDGKQRIPAVGIDSIQISRGAQITSDAVMLAVEHEIEVMFMDRTGKPIGRIWSPKYGSISTIRKGQLNFVYSHRAVDWIKEVLLRKIENQQALMMLFDTSDHTDEPTEKNVARLEDYRNKIRVLDGDIVNDIAPMLRGWEGQASRIYFSTINAFLPEQFRFNARSQHPALDVANAFLNYGYGILYGRIEGALIKAGVDPYIGVLHRDDYNRPVLVYDVIEMYRIWVDYVVYTLLAQNVITEEFYSVREDGSYWLEALGRRVLIQSLNDYMDEVVTVKGTTRSRLTQLTLYVQSLAQKFKEESKTVKR</sequence>
<dbReference type="PANTHER" id="PTHR34353">
    <property type="entry name" value="CRISPR-ASSOCIATED ENDONUCLEASE CAS1 1"/>
    <property type="match status" value="1"/>
</dbReference>
<keyword evidence="1 10" id="KW-0540">Nuclease</keyword>
<dbReference type="AlphaFoldDB" id="F0F7Z6"/>
<dbReference type="EMBL" id="AEWX01000024">
    <property type="protein sequence ID" value="EGC19839.1"/>
    <property type="molecule type" value="Genomic_DNA"/>
</dbReference>
<proteinExistence type="inferred from homology"/>
<dbReference type="NCBIfam" id="TIGR00287">
    <property type="entry name" value="cas1"/>
    <property type="match status" value="1"/>
</dbReference>
<dbReference type="InterPro" id="IPR042211">
    <property type="entry name" value="CRISPR-assoc_Cas1_N"/>
</dbReference>
<dbReference type="Pfam" id="PF01867">
    <property type="entry name" value="Cas_Cas1"/>
    <property type="match status" value="1"/>
</dbReference>
<dbReference type="Gene3D" id="1.20.120.920">
    <property type="entry name" value="CRISPR-associated endonuclease Cas1, C-terminal domain"/>
    <property type="match status" value="1"/>
</dbReference>
<keyword evidence="3 10" id="KW-0255">Endonuclease</keyword>
<organism evidence="11 12">
    <name type="scientific">Prevotella multiformis DSM 16608</name>
    <dbReference type="NCBI Taxonomy" id="888743"/>
    <lineage>
        <taxon>Bacteria</taxon>
        <taxon>Pseudomonadati</taxon>
        <taxon>Bacteroidota</taxon>
        <taxon>Bacteroidia</taxon>
        <taxon>Bacteroidales</taxon>
        <taxon>Prevotellaceae</taxon>
        <taxon>Prevotella</taxon>
    </lineage>
</organism>
<evidence type="ECO:0000256" key="5">
    <source>
        <dbReference type="ARBA" id="ARBA00022842"/>
    </source>
</evidence>
<comment type="function">
    <text evidence="10">CRISPR (clustered regularly interspaced short palindromic repeat), is an adaptive immune system that provides protection against mobile genetic elements (viruses, transposable elements and conjugative plasmids). CRISPR clusters contain spacers, sequences complementary to antecedent mobile elements, and target invading nucleic acids. CRISPR clusters are transcribed and processed into CRISPR RNA (crRNA). Acts as a dsDNA endonuclease. Involved in the integration of spacer DNA into the CRISPR cassette.</text>
</comment>
<feature type="binding site" evidence="10">
    <location>
        <position position="174"/>
    </location>
    <ligand>
        <name>Mn(2+)</name>
        <dbReference type="ChEBI" id="CHEBI:29035"/>
    </ligand>
</feature>
<comment type="cofactor">
    <cofactor evidence="10">
        <name>Mg(2+)</name>
        <dbReference type="ChEBI" id="CHEBI:18420"/>
    </cofactor>
    <cofactor evidence="10">
        <name>Mn(2+)</name>
        <dbReference type="ChEBI" id="CHEBI:29035"/>
    </cofactor>
</comment>
<dbReference type="Gene3D" id="3.100.10.20">
    <property type="entry name" value="CRISPR-associated endonuclease Cas1, N-terminal domain"/>
    <property type="match status" value="1"/>
</dbReference>
<evidence type="ECO:0000256" key="8">
    <source>
        <dbReference type="ARBA" id="ARBA00023211"/>
    </source>
</evidence>
<evidence type="ECO:0000256" key="2">
    <source>
        <dbReference type="ARBA" id="ARBA00022723"/>
    </source>
</evidence>
<dbReference type="eggNOG" id="COG1518">
    <property type="taxonomic scope" value="Bacteria"/>
</dbReference>
<dbReference type="InterPro" id="IPR042206">
    <property type="entry name" value="CRISPR-assoc_Cas1_C"/>
</dbReference>
<dbReference type="GO" id="GO:0003677">
    <property type="term" value="F:DNA binding"/>
    <property type="evidence" value="ECO:0007669"/>
    <property type="project" value="UniProtKB-KW"/>
</dbReference>
<comment type="caution">
    <text evidence="11">The sequence shown here is derived from an EMBL/GenBank/DDBJ whole genome shotgun (WGS) entry which is preliminary data.</text>
</comment>
<gene>
    <name evidence="10 11" type="primary">cas1</name>
    <name evidence="11" type="ORF">HMPREF9141_1713</name>
</gene>
<dbReference type="InterPro" id="IPR002729">
    <property type="entry name" value="CRISPR-assoc_Cas1"/>
</dbReference>
<dbReference type="GO" id="GO:0043571">
    <property type="term" value="P:maintenance of CRISPR repeat elements"/>
    <property type="evidence" value="ECO:0007669"/>
    <property type="project" value="UniProtKB-UniRule"/>
</dbReference>
<dbReference type="HAMAP" id="MF_01470">
    <property type="entry name" value="Cas1"/>
    <property type="match status" value="1"/>
</dbReference>
<keyword evidence="8 10" id="KW-0464">Manganese</keyword>
<dbReference type="GO" id="GO:0051607">
    <property type="term" value="P:defense response to virus"/>
    <property type="evidence" value="ECO:0007669"/>
    <property type="project" value="UniProtKB-UniRule"/>
</dbReference>
<dbReference type="STRING" id="888743.HMPREF9141_1713"/>
<comment type="similarity">
    <text evidence="10">Belongs to the CRISPR-associated endonuclease Cas1 family.</text>
</comment>
<dbReference type="GO" id="GO:0016787">
    <property type="term" value="F:hydrolase activity"/>
    <property type="evidence" value="ECO:0007669"/>
    <property type="project" value="UniProtKB-KW"/>
</dbReference>